<gene>
    <name evidence="10" type="ORF">K7X08_019280</name>
</gene>
<comment type="caution">
    <text evidence="10">The sequence shown here is derived from an EMBL/GenBank/DDBJ whole genome shotgun (WGS) entry which is preliminary data.</text>
</comment>
<keyword evidence="7" id="KW-0862">Zinc</keyword>
<feature type="domain" description="RING-type" evidence="9">
    <location>
        <begin position="84"/>
        <end position="125"/>
    </location>
</feature>
<keyword evidence="6" id="KW-0833">Ubl conjugation pathway</keyword>
<dbReference type="SMART" id="SM00184">
    <property type="entry name" value="RING"/>
    <property type="match status" value="1"/>
</dbReference>
<organism evidence="10 11">
    <name type="scientific">Anisodus acutangulus</name>
    <dbReference type="NCBI Taxonomy" id="402998"/>
    <lineage>
        <taxon>Eukaryota</taxon>
        <taxon>Viridiplantae</taxon>
        <taxon>Streptophyta</taxon>
        <taxon>Embryophyta</taxon>
        <taxon>Tracheophyta</taxon>
        <taxon>Spermatophyta</taxon>
        <taxon>Magnoliopsida</taxon>
        <taxon>eudicotyledons</taxon>
        <taxon>Gunneridae</taxon>
        <taxon>Pentapetalae</taxon>
        <taxon>asterids</taxon>
        <taxon>lamiids</taxon>
        <taxon>Solanales</taxon>
        <taxon>Solanaceae</taxon>
        <taxon>Solanoideae</taxon>
        <taxon>Hyoscyameae</taxon>
        <taxon>Anisodus</taxon>
    </lineage>
</organism>
<dbReference type="InterPro" id="IPR001841">
    <property type="entry name" value="Znf_RING"/>
</dbReference>
<evidence type="ECO:0000256" key="7">
    <source>
        <dbReference type="ARBA" id="ARBA00022833"/>
    </source>
</evidence>
<dbReference type="GO" id="GO:0061630">
    <property type="term" value="F:ubiquitin protein ligase activity"/>
    <property type="evidence" value="ECO:0007669"/>
    <property type="project" value="UniProtKB-EC"/>
</dbReference>
<dbReference type="PANTHER" id="PTHR15710">
    <property type="entry name" value="E3 UBIQUITIN-PROTEIN LIGASE PRAJA"/>
    <property type="match status" value="1"/>
</dbReference>
<evidence type="ECO:0000256" key="5">
    <source>
        <dbReference type="ARBA" id="ARBA00022771"/>
    </source>
</evidence>
<dbReference type="SUPFAM" id="SSF57850">
    <property type="entry name" value="RING/U-box"/>
    <property type="match status" value="1"/>
</dbReference>
<evidence type="ECO:0000256" key="4">
    <source>
        <dbReference type="ARBA" id="ARBA00022723"/>
    </source>
</evidence>
<dbReference type="EMBL" id="JAJAGQ010000003">
    <property type="protein sequence ID" value="KAJ8567072.1"/>
    <property type="molecule type" value="Genomic_DNA"/>
</dbReference>
<dbReference type="GO" id="GO:0016567">
    <property type="term" value="P:protein ubiquitination"/>
    <property type="evidence" value="ECO:0007669"/>
    <property type="project" value="TreeGrafter"/>
</dbReference>
<dbReference type="EC" id="2.3.2.27" evidence="2"/>
<evidence type="ECO:0000256" key="2">
    <source>
        <dbReference type="ARBA" id="ARBA00012483"/>
    </source>
</evidence>
<evidence type="ECO:0000313" key="10">
    <source>
        <dbReference type="EMBL" id="KAJ8567072.1"/>
    </source>
</evidence>
<dbReference type="Proteomes" id="UP001152561">
    <property type="component" value="Unassembled WGS sequence"/>
</dbReference>
<keyword evidence="3" id="KW-0808">Transferase</keyword>
<protein>
    <recommendedName>
        <fullName evidence="2">RING-type E3 ubiquitin transferase</fullName>
        <ecNumber evidence="2">2.3.2.27</ecNumber>
    </recommendedName>
</protein>
<keyword evidence="5 8" id="KW-0863">Zinc-finger</keyword>
<comment type="catalytic activity">
    <reaction evidence="1">
        <text>S-ubiquitinyl-[E2 ubiquitin-conjugating enzyme]-L-cysteine + [acceptor protein]-L-lysine = [E2 ubiquitin-conjugating enzyme]-L-cysteine + N(6)-ubiquitinyl-[acceptor protein]-L-lysine.</text>
        <dbReference type="EC" id="2.3.2.27"/>
    </reaction>
</comment>
<keyword evidence="4" id="KW-0479">Metal-binding</keyword>
<dbReference type="AlphaFoldDB" id="A0A9Q1RPC8"/>
<dbReference type="GO" id="GO:0005737">
    <property type="term" value="C:cytoplasm"/>
    <property type="evidence" value="ECO:0007669"/>
    <property type="project" value="TreeGrafter"/>
</dbReference>
<dbReference type="PROSITE" id="PS50089">
    <property type="entry name" value="ZF_RING_2"/>
    <property type="match status" value="1"/>
</dbReference>
<evidence type="ECO:0000313" key="11">
    <source>
        <dbReference type="Proteomes" id="UP001152561"/>
    </source>
</evidence>
<evidence type="ECO:0000256" key="3">
    <source>
        <dbReference type="ARBA" id="ARBA00022679"/>
    </source>
</evidence>
<dbReference type="Gene3D" id="3.30.40.10">
    <property type="entry name" value="Zinc/RING finger domain, C3HC4 (zinc finger)"/>
    <property type="match status" value="1"/>
</dbReference>
<evidence type="ECO:0000259" key="9">
    <source>
        <dbReference type="PROSITE" id="PS50089"/>
    </source>
</evidence>
<reference evidence="11" key="1">
    <citation type="journal article" date="2023" name="Proc. Natl. Acad. Sci. U.S.A.">
        <title>Genomic and structural basis for evolution of tropane alkaloid biosynthesis.</title>
        <authorList>
            <person name="Wanga Y.-J."/>
            <person name="Taina T."/>
            <person name="Yua J.-Y."/>
            <person name="Lia J."/>
            <person name="Xua B."/>
            <person name="Chenc J."/>
            <person name="D'Auriad J.C."/>
            <person name="Huanga J.-P."/>
            <person name="Huanga S.-X."/>
        </authorList>
    </citation>
    <scope>NUCLEOTIDE SEQUENCE [LARGE SCALE GENOMIC DNA]</scope>
    <source>
        <strain evidence="11">cv. KIB-2019</strain>
    </source>
</reference>
<dbReference type="FunFam" id="3.30.40.10:FF:000127">
    <property type="entry name" value="E3 ubiquitin-protein ligase RNF181"/>
    <property type="match status" value="1"/>
</dbReference>
<proteinExistence type="predicted"/>
<dbReference type="PANTHER" id="PTHR15710:SF235">
    <property type="entry name" value="RING-H2 FINGER PROTEIN ATL79-LIKE"/>
    <property type="match status" value="1"/>
</dbReference>
<sequence>MDATRSTESSVERQWRSAVQARRRLSRELGRTEQRVSSHVSIVDYRSRGSIRSTLQNEGPSPPATRASIDALPIVEIVEEKGECAICLVEFQVGEKAKETPCRHRYHSNCINKWLLIHGSCPVCRYRMPRPEETAQMRPLELVTRSNNLHSDEESDFGLDSFLAYYRRRDTYELL</sequence>
<evidence type="ECO:0000256" key="8">
    <source>
        <dbReference type="PROSITE-ProRule" id="PRU00175"/>
    </source>
</evidence>
<evidence type="ECO:0000256" key="6">
    <source>
        <dbReference type="ARBA" id="ARBA00022786"/>
    </source>
</evidence>
<evidence type="ECO:0000256" key="1">
    <source>
        <dbReference type="ARBA" id="ARBA00000900"/>
    </source>
</evidence>
<dbReference type="Pfam" id="PF13639">
    <property type="entry name" value="zf-RING_2"/>
    <property type="match status" value="1"/>
</dbReference>
<keyword evidence="11" id="KW-1185">Reference proteome</keyword>
<dbReference type="OrthoDB" id="8062037at2759"/>
<accession>A0A9Q1RPC8</accession>
<name>A0A9Q1RPC8_9SOLA</name>
<dbReference type="GO" id="GO:0008270">
    <property type="term" value="F:zinc ion binding"/>
    <property type="evidence" value="ECO:0007669"/>
    <property type="project" value="UniProtKB-KW"/>
</dbReference>
<dbReference type="InterPro" id="IPR013083">
    <property type="entry name" value="Znf_RING/FYVE/PHD"/>
</dbReference>